<keyword evidence="2 5" id="KW-0547">Nucleotide-binding</keyword>
<dbReference type="SUPFAM" id="SSF55931">
    <property type="entry name" value="Glutamine synthetase/guanido kinase"/>
    <property type="match status" value="1"/>
</dbReference>
<reference evidence="7 8" key="1">
    <citation type="submission" date="2020-08" db="EMBL/GenBank/DDBJ databases">
        <title>A Genomic Blueprint of the Chicken Gut Microbiome.</title>
        <authorList>
            <person name="Gilroy R."/>
            <person name="Ravi A."/>
            <person name="Getino M."/>
            <person name="Pursley I."/>
            <person name="Horton D.L."/>
            <person name="Alikhan N.-F."/>
            <person name="Baker D."/>
            <person name="Gharbi K."/>
            <person name="Hall N."/>
            <person name="Watson M."/>
            <person name="Adriaenssens E.M."/>
            <person name="Foster-Nyarko E."/>
            <person name="Jarju S."/>
            <person name="Secka A."/>
            <person name="Antonio M."/>
            <person name="Oren A."/>
            <person name="Chaudhuri R."/>
            <person name="La Ragione R.M."/>
            <person name="Hildebrand F."/>
            <person name="Pallen M.J."/>
        </authorList>
    </citation>
    <scope>NUCLEOTIDE SEQUENCE [LARGE SCALE GENOMIC DNA]</scope>
    <source>
        <strain evidence="7 8">Sa1BUA1</strain>
    </source>
</reference>
<dbReference type="Pfam" id="PF04107">
    <property type="entry name" value="GCS2"/>
    <property type="match status" value="1"/>
</dbReference>
<proteinExistence type="inferred from homology"/>
<evidence type="ECO:0000256" key="3">
    <source>
        <dbReference type="ARBA" id="ARBA00022840"/>
    </source>
</evidence>
<comment type="caution">
    <text evidence="7">The sequence shown here is derived from an EMBL/GenBank/DDBJ whole genome shotgun (WGS) entry which is preliminary data.</text>
</comment>
<evidence type="ECO:0000256" key="5">
    <source>
        <dbReference type="HAMAP-Rule" id="MF_01609"/>
    </source>
</evidence>
<dbReference type="InterPro" id="IPR014746">
    <property type="entry name" value="Gln_synth/guanido_kin_cat_dom"/>
</dbReference>
<dbReference type="Proteomes" id="UP000661894">
    <property type="component" value="Unassembled WGS sequence"/>
</dbReference>
<evidence type="ECO:0000313" key="7">
    <source>
        <dbReference type="EMBL" id="MBD8061390.1"/>
    </source>
</evidence>
<accession>A0ABR8YZA7</accession>
<name>A0ABR8YZA7_9MICO</name>
<comment type="catalytic activity">
    <reaction evidence="4 5">
        <text>L-cysteine + L-glutamate + ATP = gamma-L-glutamyl-L-cysteine + ADP + phosphate + H(+)</text>
        <dbReference type="Rhea" id="RHEA:13285"/>
        <dbReference type="ChEBI" id="CHEBI:15378"/>
        <dbReference type="ChEBI" id="CHEBI:29985"/>
        <dbReference type="ChEBI" id="CHEBI:30616"/>
        <dbReference type="ChEBI" id="CHEBI:35235"/>
        <dbReference type="ChEBI" id="CHEBI:43474"/>
        <dbReference type="ChEBI" id="CHEBI:58173"/>
        <dbReference type="ChEBI" id="CHEBI:456216"/>
        <dbReference type="EC" id="6.3.2.2"/>
    </reaction>
</comment>
<dbReference type="GO" id="GO:0016874">
    <property type="term" value="F:ligase activity"/>
    <property type="evidence" value="ECO:0007669"/>
    <property type="project" value="UniProtKB-KW"/>
</dbReference>
<dbReference type="HAMAP" id="MF_01609">
    <property type="entry name" value="Glu_cys_ligase_2"/>
    <property type="match status" value="1"/>
</dbReference>
<keyword evidence="8" id="KW-1185">Reference proteome</keyword>
<dbReference type="InterPro" id="IPR011793">
    <property type="entry name" value="YbdK"/>
</dbReference>
<comment type="similarity">
    <text evidence="5">Belongs to the glutamate--cysteine ligase type 2 family. YbdK subfamily.</text>
</comment>
<dbReference type="EC" id="6.3.2.2" evidence="5"/>
<organism evidence="7 8">
    <name type="scientific">Oceanitalea stevensii</name>
    <dbReference type="NCBI Taxonomy" id="2763072"/>
    <lineage>
        <taxon>Bacteria</taxon>
        <taxon>Bacillati</taxon>
        <taxon>Actinomycetota</taxon>
        <taxon>Actinomycetes</taxon>
        <taxon>Micrococcales</taxon>
        <taxon>Bogoriellaceae</taxon>
        <taxon>Georgenia</taxon>
    </lineage>
</organism>
<gene>
    <name evidence="7" type="ORF">H9624_03515</name>
</gene>
<dbReference type="PANTHER" id="PTHR36510">
    <property type="entry name" value="GLUTAMATE--CYSTEINE LIGASE 2-RELATED"/>
    <property type="match status" value="1"/>
</dbReference>
<evidence type="ECO:0000256" key="6">
    <source>
        <dbReference type="SAM" id="MobiDB-lite"/>
    </source>
</evidence>
<dbReference type="NCBIfam" id="NF010041">
    <property type="entry name" value="PRK13517.1-1"/>
    <property type="match status" value="1"/>
</dbReference>
<evidence type="ECO:0000256" key="1">
    <source>
        <dbReference type="ARBA" id="ARBA00022598"/>
    </source>
</evidence>
<comment type="function">
    <text evidence="5">ATP-dependent carboxylate-amine ligase which exhibits weak glutamate--cysteine ligase activity.</text>
</comment>
<keyword evidence="1 5" id="KW-0436">Ligase</keyword>
<dbReference type="PANTHER" id="PTHR36510:SF1">
    <property type="entry name" value="GLUTAMATE--CYSTEINE LIGASE 2-RELATED"/>
    <property type="match status" value="1"/>
</dbReference>
<keyword evidence="3 5" id="KW-0067">ATP-binding</keyword>
<evidence type="ECO:0000256" key="2">
    <source>
        <dbReference type="ARBA" id="ARBA00022741"/>
    </source>
</evidence>
<sequence>MRTVGVEEELLLVGSGTGHAVSVAQQVLRRADVIGDATPDGPGPTGAPGAAGSSLDGELQRQQVETGTAPHHHLRDLQEELVSWRAHAESAARREGARAVALGTSPFPVETLAAPAERYRRIVDHFGRLGSEQLVCGCHVHVAVESPEEAVAVLDRVRVWLPTLLAVSANSPYWQGEDSGYASYRAQVMGRWPAAGPPDLFGSHRAYRERVEAMLASGVVLDEGMVYLDARPSRTYPTLEFRAADVCQDPRDAVVVAALCRALVQTAAEEWEAGKAAPPVPTQMLRLATWQASRFGMSGDLLDPGTSRPLPAAEVVGALVDHVRPALREADDDLALVEEGVARLREVGTGADRQRRELERTGSLSDVVAAAVRTTHGLDGEGHDFTVAGIGVAHGSGG</sequence>
<dbReference type="Gene3D" id="3.30.590.20">
    <property type="match status" value="1"/>
</dbReference>
<protein>
    <recommendedName>
        <fullName evidence="5">Putative glutamate--cysteine ligase 2</fullName>
        <ecNumber evidence="5">6.3.2.2</ecNumber>
    </recommendedName>
    <alternativeName>
        <fullName evidence="5">Gamma-glutamylcysteine synthetase 2</fullName>
        <shortName evidence="5">GCS 2</shortName>
        <shortName evidence="5">Gamma-GCS 2</shortName>
    </alternativeName>
</protein>
<dbReference type="InterPro" id="IPR006336">
    <property type="entry name" value="GCS2"/>
</dbReference>
<dbReference type="InterPro" id="IPR050141">
    <property type="entry name" value="GCL_type2/YbdK_subfam"/>
</dbReference>
<dbReference type="EMBL" id="JACSPO010000001">
    <property type="protein sequence ID" value="MBD8061390.1"/>
    <property type="molecule type" value="Genomic_DNA"/>
</dbReference>
<dbReference type="RefSeq" id="WP_251838509.1">
    <property type="nucleotide sequence ID" value="NZ_JACSPO010000001.1"/>
</dbReference>
<dbReference type="NCBIfam" id="TIGR02050">
    <property type="entry name" value="gshA_cyan_rel"/>
    <property type="match status" value="1"/>
</dbReference>
<evidence type="ECO:0000256" key="4">
    <source>
        <dbReference type="ARBA" id="ARBA00048819"/>
    </source>
</evidence>
<feature type="region of interest" description="Disordered" evidence="6">
    <location>
        <begin position="34"/>
        <end position="71"/>
    </location>
</feature>
<evidence type="ECO:0000313" key="8">
    <source>
        <dbReference type="Proteomes" id="UP000661894"/>
    </source>
</evidence>